<dbReference type="GO" id="GO:0016787">
    <property type="term" value="F:hydrolase activity"/>
    <property type="evidence" value="ECO:0007669"/>
    <property type="project" value="UniProtKB-UniRule"/>
</dbReference>
<dbReference type="Proteomes" id="UP000230790">
    <property type="component" value="Unassembled WGS sequence"/>
</dbReference>
<accession>A0A2M8QFL5</accession>
<protein>
    <recommendedName>
        <fullName evidence="2">Phosphoesterase</fullName>
        <ecNumber evidence="2">3.1.4.-</ecNumber>
    </recommendedName>
</protein>
<dbReference type="EMBL" id="PGTN01000011">
    <property type="protein sequence ID" value="PJF48558.1"/>
    <property type="molecule type" value="Genomic_DNA"/>
</dbReference>
<organism evidence="4 5">
    <name type="scientific">Candidatus Thermofonsia Clade 3 bacterium</name>
    <dbReference type="NCBI Taxonomy" id="2364212"/>
    <lineage>
        <taxon>Bacteria</taxon>
        <taxon>Bacillati</taxon>
        <taxon>Chloroflexota</taxon>
        <taxon>Candidatus Thermofontia</taxon>
        <taxon>Candidatus Thermofonsia Clade 3</taxon>
    </lineage>
</organism>
<dbReference type="InterPro" id="IPR000979">
    <property type="entry name" value="Phosphodiesterase_MJ0936/Vps29"/>
</dbReference>
<evidence type="ECO:0000256" key="2">
    <source>
        <dbReference type="RuleBase" id="RU362039"/>
    </source>
</evidence>
<evidence type="ECO:0000313" key="4">
    <source>
        <dbReference type="EMBL" id="PJF48558.1"/>
    </source>
</evidence>
<dbReference type="Pfam" id="PF12850">
    <property type="entry name" value="Metallophos_2"/>
    <property type="match status" value="1"/>
</dbReference>
<dbReference type="InterPro" id="IPR024654">
    <property type="entry name" value="Calcineurin-like_PHP_lpxH"/>
</dbReference>
<comment type="caution">
    <text evidence="4">The sequence shown here is derived from an EMBL/GenBank/DDBJ whole genome shotgun (WGS) entry which is preliminary data.</text>
</comment>
<reference evidence="4 5" key="1">
    <citation type="submission" date="2017-11" db="EMBL/GenBank/DDBJ databases">
        <title>Evolution of Phototrophy in the Chloroflexi Phylum Driven by Horizontal Gene Transfer.</title>
        <authorList>
            <person name="Ward L.M."/>
            <person name="Hemp J."/>
            <person name="Shih P.M."/>
            <person name="Mcglynn S.E."/>
            <person name="Fischer W."/>
        </authorList>
    </citation>
    <scope>NUCLEOTIDE SEQUENCE [LARGE SCALE GENOMIC DNA]</scope>
    <source>
        <strain evidence="4">JP3_7</strain>
    </source>
</reference>
<proteinExistence type="inferred from homology"/>
<keyword evidence="2" id="KW-0479">Metal-binding</keyword>
<dbReference type="InterPro" id="IPR029052">
    <property type="entry name" value="Metallo-depent_PP-like"/>
</dbReference>
<gene>
    <name evidence="4" type="ORF">CUN48_02825</name>
</gene>
<comment type="similarity">
    <text evidence="1 2">Belongs to the metallophosphoesterase superfamily. YfcE family.</text>
</comment>
<dbReference type="NCBIfam" id="TIGR00040">
    <property type="entry name" value="yfcE"/>
    <property type="match status" value="1"/>
</dbReference>
<dbReference type="SUPFAM" id="SSF56300">
    <property type="entry name" value="Metallo-dependent phosphatases"/>
    <property type="match status" value="1"/>
</dbReference>
<dbReference type="EC" id="3.1.4.-" evidence="2"/>
<evidence type="ECO:0000313" key="5">
    <source>
        <dbReference type="Proteomes" id="UP000230790"/>
    </source>
</evidence>
<evidence type="ECO:0000256" key="1">
    <source>
        <dbReference type="ARBA" id="ARBA00008950"/>
    </source>
</evidence>
<dbReference type="GO" id="GO:0046872">
    <property type="term" value="F:metal ion binding"/>
    <property type="evidence" value="ECO:0007669"/>
    <property type="project" value="UniProtKB-KW"/>
</dbReference>
<evidence type="ECO:0000259" key="3">
    <source>
        <dbReference type="Pfam" id="PF12850"/>
    </source>
</evidence>
<dbReference type="PANTHER" id="PTHR11124">
    <property type="entry name" value="VACUOLAR SORTING PROTEIN VPS29"/>
    <property type="match status" value="1"/>
</dbReference>
<comment type="cofactor">
    <cofactor evidence="2">
        <name>a divalent metal cation</name>
        <dbReference type="ChEBI" id="CHEBI:60240"/>
    </cofactor>
</comment>
<sequence>MNDALHPPPIELDGCRRIGILADTHIPHRLKAMPPQVYELLRGSDVILHAGDLETPDILPPLQAIAPTYAVRGNLHWQFSTGLHDQDLPLCVTLRAGRHVIWVTHGHISFAHSVLDKFAGIGGRHSLSRINEKLIARLARLKPPEATVVVFGHSHMSCAVRRGGALYFNPGAISASAELRSKESPRIGWLTLHEDGRVDYEWQALDALTTPDAEEPMRNLP</sequence>
<feature type="domain" description="Calcineurin-like phosphoesterase" evidence="3">
    <location>
        <begin position="17"/>
        <end position="176"/>
    </location>
</feature>
<name>A0A2M8QFL5_9CHLR</name>
<dbReference type="AlphaFoldDB" id="A0A2M8QFL5"/>
<dbReference type="Gene3D" id="3.60.21.10">
    <property type="match status" value="1"/>
</dbReference>